<name>A0A2T2X2E1_9FIRM</name>
<dbReference type="EMBL" id="PXYW01000096">
    <property type="protein sequence ID" value="PSR28647.1"/>
    <property type="molecule type" value="Genomic_DNA"/>
</dbReference>
<gene>
    <name evidence="1" type="ORF">C7B46_18980</name>
</gene>
<sequence>MRSMRQSDPMDTQRPGFLLPGVQRGWHVHGTVPVTDADHVALDWLMAECPGGLPDLHDFLPLAAHWHAAWVASDSWSSDTSWADAACDPLVRVAWWFFLLSAGQYRLWKHLWRIRQQRIVATEVTLRYRLKALSTDSWYRQPHTARTWMTAMQDATTLTDREDLADRVMAAWRIAWWALWPVLVPQDAITWQPWWGLAPWTQAGSVPHTVRQAFDLDHPSR</sequence>
<proteinExistence type="predicted"/>
<comment type="caution">
    <text evidence="1">The sequence shown here is derived from an EMBL/GenBank/DDBJ whole genome shotgun (WGS) entry which is preliminary data.</text>
</comment>
<evidence type="ECO:0000313" key="1">
    <source>
        <dbReference type="EMBL" id="PSR28647.1"/>
    </source>
</evidence>
<dbReference type="Proteomes" id="UP000242972">
    <property type="component" value="Unassembled WGS sequence"/>
</dbReference>
<organism evidence="1 2">
    <name type="scientific">Sulfobacillus benefaciens</name>
    <dbReference type="NCBI Taxonomy" id="453960"/>
    <lineage>
        <taxon>Bacteria</taxon>
        <taxon>Bacillati</taxon>
        <taxon>Bacillota</taxon>
        <taxon>Clostridia</taxon>
        <taxon>Eubacteriales</taxon>
        <taxon>Clostridiales Family XVII. Incertae Sedis</taxon>
        <taxon>Sulfobacillus</taxon>
    </lineage>
</organism>
<dbReference type="AlphaFoldDB" id="A0A2T2X2E1"/>
<evidence type="ECO:0000313" key="2">
    <source>
        <dbReference type="Proteomes" id="UP000242972"/>
    </source>
</evidence>
<protein>
    <submittedName>
        <fullName evidence="1">Uncharacterized protein</fullName>
    </submittedName>
</protein>
<reference evidence="1 2" key="1">
    <citation type="journal article" date="2014" name="BMC Genomics">
        <title>Comparison of environmental and isolate Sulfobacillus genomes reveals diverse carbon, sulfur, nitrogen, and hydrogen metabolisms.</title>
        <authorList>
            <person name="Justice N.B."/>
            <person name="Norman A."/>
            <person name="Brown C.T."/>
            <person name="Singh A."/>
            <person name="Thomas B.C."/>
            <person name="Banfield J.F."/>
        </authorList>
    </citation>
    <scope>NUCLEOTIDE SEQUENCE [LARGE SCALE GENOMIC DNA]</scope>
    <source>
        <strain evidence="1">AMDSBA4</strain>
    </source>
</reference>
<accession>A0A2T2X2E1</accession>